<feature type="region of interest" description="Disordered" evidence="1">
    <location>
        <begin position="130"/>
        <end position="197"/>
    </location>
</feature>
<proteinExistence type="predicted"/>
<organism evidence="2 3">
    <name type="scientific">Undibacterium cyanobacteriorum</name>
    <dbReference type="NCBI Taxonomy" id="3073561"/>
    <lineage>
        <taxon>Bacteria</taxon>
        <taxon>Pseudomonadati</taxon>
        <taxon>Pseudomonadota</taxon>
        <taxon>Betaproteobacteria</taxon>
        <taxon>Burkholderiales</taxon>
        <taxon>Oxalobacteraceae</taxon>
        <taxon>Undibacterium</taxon>
    </lineage>
</organism>
<gene>
    <name evidence="2" type="ORF">RF679_08950</name>
</gene>
<sequence>MKLSRYFQELMSAYKAELDDMRTDSEGKDVMRHRLKEKREQLPFLMAMMGENPEMLAPAFHGAFMFMNPLSFESLISKEANKLPSWKSLSSAVKVEPWADKMVKEVLADEAGDRFMVTAACLEYLSRSHQTKARAVPESSSDEDDEDQGDEFDDREESDVDGHYGRYGRDDGDDGDDRDLEEAGADWLAEQGFDRKD</sequence>
<dbReference type="Proteomes" id="UP001181355">
    <property type="component" value="Chromosome"/>
</dbReference>
<evidence type="ECO:0000313" key="3">
    <source>
        <dbReference type="Proteomes" id="UP001181355"/>
    </source>
</evidence>
<reference evidence="2" key="1">
    <citation type="submission" date="2023-09" db="EMBL/GenBank/DDBJ databases">
        <title>Undibacterium sp. 20NA77.5 isolated from freshwater.</title>
        <authorList>
            <person name="Le V."/>
            <person name="Ko S.-R."/>
            <person name="Ahn C.-Y."/>
            <person name="Oh H.-M."/>
        </authorList>
    </citation>
    <scope>NUCLEOTIDE SEQUENCE</scope>
    <source>
        <strain evidence="2">20NA77.5</strain>
    </source>
</reference>
<protein>
    <submittedName>
        <fullName evidence="2">Uncharacterized protein</fullName>
    </submittedName>
</protein>
<evidence type="ECO:0000256" key="1">
    <source>
        <dbReference type="SAM" id="MobiDB-lite"/>
    </source>
</evidence>
<feature type="compositionally biased region" description="Acidic residues" evidence="1">
    <location>
        <begin position="171"/>
        <end position="184"/>
    </location>
</feature>
<dbReference type="RefSeq" id="WP_309483859.1">
    <property type="nucleotide sequence ID" value="NZ_CP133720.1"/>
</dbReference>
<keyword evidence="3" id="KW-1185">Reference proteome</keyword>
<feature type="compositionally biased region" description="Basic and acidic residues" evidence="1">
    <location>
        <begin position="160"/>
        <end position="170"/>
    </location>
</feature>
<accession>A0ABY9RME7</accession>
<name>A0ABY9RME7_9BURK</name>
<dbReference type="EMBL" id="CP133720">
    <property type="protein sequence ID" value="WMW82387.1"/>
    <property type="molecule type" value="Genomic_DNA"/>
</dbReference>
<feature type="compositionally biased region" description="Acidic residues" evidence="1">
    <location>
        <begin position="140"/>
        <end position="159"/>
    </location>
</feature>
<evidence type="ECO:0000313" key="2">
    <source>
        <dbReference type="EMBL" id="WMW82387.1"/>
    </source>
</evidence>